<evidence type="ECO:0000259" key="1">
    <source>
        <dbReference type="Pfam" id="PF01883"/>
    </source>
</evidence>
<keyword evidence="3" id="KW-1185">Reference proteome</keyword>
<dbReference type="Gene3D" id="3.30.300.130">
    <property type="entry name" value="Fe-S cluster assembly (FSCA)"/>
    <property type="match status" value="1"/>
</dbReference>
<comment type="caution">
    <text evidence="2">The sequence shown here is derived from an EMBL/GenBank/DDBJ whole genome shotgun (WGS) entry which is preliminary data.</text>
</comment>
<dbReference type="OrthoDB" id="9805360at2"/>
<evidence type="ECO:0000313" key="2">
    <source>
        <dbReference type="EMBL" id="PTX45215.1"/>
    </source>
</evidence>
<protein>
    <submittedName>
        <fullName evidence="2">FeS assembly SUF system protein</fullName>
    </submittedName>
</protein>
<proteinExistence type="predicted"/>
<dbReference type="PANTHER" id="PTHR42831:SF1">
    <property type="entry name" value="FE-S PROTEIN MATURATION AUXILIARY FACTOR YITW"/>
    <property type="match status" value="1"/>
</dbReference>
<dbReference type="EMBL" id="QBKQ01000001">
    <property type="protein sequence ID" value="PTX45215.1"/>
    <property type="molecule type" value="Genomic_DNA"/>
</dbReference>
<reference evidence="2 3" key="1">
    <citation type="submission" date="2018-04" db="EMBL/GenBank/DDBJ databases">
        <title>Genomic Encyclopedia of Archaeal and Bacterial Type Strains, Phase II (KMG-II): from individual species to whole genera.</title>
        <authorList>
            <person name="Goeker M."/>
        </authorList>
    </citation>
    <scope>NUCLEOTIDE SEQUENCE [LARGE SCALE GENOMIC DNA]</scope>
    <source>
        <strain evidence="2 3">DSM 23082</strain>
    </source>
</reference>
<dbReference type="Pfam" id="PF01883">
    <property type="entry name" value="FeS_assembly_P"/>
    <property type="match status" value="1"/>
</dbReference>
<gene>
    <name evidence="2" type="ORF">C8P64_1206</name>
</gene>
<dbReference type="SUPFAM" id="SSF117916">
    <property type="entry name" value="Fe-S cluster assembly (FSCA) domain-like"/>
    <property type="match status" value="1"/>
</dbReference>
<organism evidence="2 3">
    <name type="scientific">Christiangramia gaetbulicola</name>
    <dbReference type="NCBI Taxonomy" id="703340"/>
    <lineage>
        <taxon>Bacteria</taxon>
        <taxon>Pseudomonadati</taxon>
        <taxon>Bacteroidota</taxon>
        <taxon>Flavobacteriia</taxon>
        <taxon>Flavobacteriales</taxon>
        <taxon>Flavobacteriaceae</taxon>
        <taxon>Christiangramia</taxon>
    </lineage>
</organism>
<dbReference type="InterPro" id="IPR002744">
    <property type="entry name" value="MIP18-like"/>
</dbReference>
<dbReference type="AlphaFoldDB" id="A0A2T6AN10"/>
<sequence>MEQEINTQELGEKIVTVLKTIYDPEIPVDIYELGLIYDVMVSTDYDVKILMTLTTPNCPVAETLPLEVEEKVKSLDMVKDAEVEITFDPPWSQDLMSEGAKLELGLL</sequence>
<dbReference type="InterPro" id="IPR052339">
    <property type="entry name" value="Fe-S_Maturation_MIP18"/>
</dbReference>
<dbReference type="PANTHER" id="PTHR42831">
    <property type="entry name" value="FE-S PROTEIN MATURATION AUXILIARY FACTOR YITW"/>
    <property type="match status" value="1"/>
</dbReference>
<evidence type="ECO:0000313" key="3">
    <source>
        <dbReference type="Proteomes" id="UP000244174"/>
    </source>
</evidence>
<feature type="domain" description="MIP18 family-like" evidence="1">
    <location>
        <begin position="12"/>
        <end position="85"/>
    </location>
</feature>
<dbReference type="RefSeq" id="WP_026914726.1">
    <property type="nucleotide sequence ID" value="NZ_QBKQ01000001.1"/>
</dbReference>
<dbReference type="InterPro" id="IPR034904">
    <property type="entry name" value="FSCA_dom_sf"/>
</dbReference>
<name>A0A2T6AN10_9FLAO</name>
<dbReference type="Proteomes" id="UP000244174">
    <property type="component" value="Unassembled WGS sequence"/>
</dbReference>
<accession>A0A2T6AN10</accession>